<dbReference type="EMBL" id="OIVN01002034">
    <property type="protein sequence ID" value="SPC99995.1"/>
    <property type="molecule type" value="Genomic_DNA"/>
</dbReference>
<evidence type="ECO:0000256" key="1">
    <source>
        <dbReference type="SAM" id="MobiDB-lite"/>
    </source>
</evidence>
<gene>
    <name evidence="2" type="ORF">FSB_LOCUS27877</name>
</gene>
<reference evidence="2" key="1">
    <citation type="submission" date="2018-02" db="EMBL/GenBank/DDBJ databases">
        <authorList>
            <person name="Cohen D.B."/>
            <person name="Kent A.D."/>
        </authorList>
    </citation>
    <scope>NUCLEOTIDE SEQUENCE</scope>
</reference>
<name>A0A2N9GKC9_FAGSY</name>
<feature type="compositionally biased region" description="Polar residues" evidence="1">
    <location>
        <begin position="23"/>
        <end position="36"/>
    </location>
</feature>
<accession>A0A2N9GKC9</accession>
<sequence>MKQMSGQLKEKDKVPQPNDRNGKNSGAGPSSSTPSFTDVMLKRIFDKLEEHDVLLEKMSRRLERIQEWASDEPEQEDEDEDASNDDDDTEAN</sequence>
<organism evidence="2">
    <name type="scientific">Fagus sylvatica</name>
    <name type="common">Beechnut</name>
    <dbReference type="NCBI Taxonomy" id="28930"/>
    <lineage>
        <taxon>Eukaryota</taxon>
        <taxon>Viridiplantae</taxon>
        <taxon>Streptophyta</taxon>
        <taxon>Embryophyta</taxon>
        <taxon>Tracheophyta</taxon>
        <taxon>Spermatophyta</taxon>
        <taxon>Magnoliopsida</taxon>
        <taxon>eudicotyledons</taxon>
        <taxon>Gunneridae</taxon>
        <taxon>Pentapetalae</taxon>
        <taxon>rosids</taxon>
        <taxon>fabids</taxon>
        <taxon>Fagales</taxon>
        <taxon>Fagaceae</taxon>
        <taxon>Fagus</taxon>
    </lineage>
</organism>
<feature type="compositionally biased region" description="Acidic residues" evidence="1">
    <location>
        <begin position="69"/>
        <end position="92"/>
    </location>
</feature>
<feature type="region of interest" description="Disordered" evidence="1">
    <location>
        <begin position="1"/>
        <end position="36"/>
    </location>
</feature>
<feature type="region of interest" description="Disordered" evidence="1">
    <location>
        <begin position="65"/>
        <end position="92"/>
    </location>
</feature>
<protein>
    <submittedName>
        <fullName evidence="2">Uncharacterized protein</fullName>
    </submittedName>
</protein>
<evidence type="ECO:0000313" key="2">
    <source>
        <dbReference type="EMBL" id="SPC99995.1"/>
    </source>
</evidence>
<proteinExistence type="predicted"/>
<dbReference type="AlphaFoldDB" id="A0A2N9GKC9"/>